<dbReference type="VEuPathDB" id="FungiDB:TAPDE_001199"/>
<evidence type="ECO:0000256" key="1">
    <source>
        <dbReference type="ARBA" id="ARBA00004273"/>
    </source>
</evidence>
<keyword evidence="6 7" id="KW-0472">Membrane</keyword>
<evidence type="ECO:0000256" key="2">
    <source>
        <dbReference type="ARBA" id="ARBA00022692"/>
    </source>
</evidence>
<evidence type="ECO:0000313" key="9">
    <source>
        <dbReference type="EMBL" id="CCG81429.1"/>
    </source>
</evidence>
<evidence type="ECO:0000256" key="5">
    <source>
        <dbReference type="ARBA" id="ARBA00023128"/>
    </source>
</evidence>
<evidence type="ECO:0000256" key="7">
    <source>
        <dbReference type="SAM" id="Phobius"/>
    </source>
</evidence>
<evidence type="ECO:0000256" key="6">
    <source>
        <dbReference type="ARBA" id="ARBA00023136"/>
    </source>
</evidence>
<dbReference type="AlphaFoldDB" id="R4XDK8"/>
<keyword evidence="2 7" id="KW-0812">Transmembrane</keyword>
<dbReference type="InterPro" id="IPR019473">
    <property type="entry name" value="TFIID_su8_C"/>
</dbReference>
<dbReference type="PANTHER" id="PTHR28264">
    <property type="entry name" value="CYTOCHROME C OXIDASE SUBUNIT 7A"/>
    <property type="match status" value="1"/>
</dbReference>
<reference evidence="9 10" key="1">
    <citation type="journal article" date="2013" name="MBio">
        <title>Genome sequencing of the plant pathogen Taphrina deformans, the causal agent of peach leaf curl.</title>
        <authorList>
            <person name="Cisse O.H."/>
            <person name="Almeida J.M.G.C.F."/>
            <person name="Fonseca A."/>
            <person name="Kumar A.A."/>
            <person name="Salojaervi J."/>
            <person name="Overmyer K."/>
            <person name="Hauser P.M."/>
            <person name="Pagni M."/>
        </authorList>
    </citation>
    <scope>NUCLEOTIDE SEQUENCE [LARGE SCALE GENOMIC DNA]</scope>
    <source>
        <strain evidence="10">PYCC 5710 / ATCC 11124 / CBS 356.35 / IMI 108563 / JCM 9778 / NBRC 8474</strain>
    </source>
</reference>
<dbReference type="Pfam" id="PF10406">
    <property type="entry name" value="TAF8_C"/>
    <property type="match status" value="1"/>
</dbReference>
<feature type="domain" description="Transcription factor TFIID subunit 8 C-terminal" evidence="8">
    <location>
        <begin position="179"/>
        <end position="221"/>
    </location>
</feature>
<dbReference type="CDD" id="cd00076">
    <property type="entry name" value="HFD_SF"/>
    <property type="match status" value="1"/>
</dbReference>
<dbReference type="GO" id="GO:0006123">
    <property type="term" value="P:mitochondrial electron transport, cytochrome c to oxygen"/>
    <property type="evidence" value="ECO:0007669"/>
    <property type="project" value="TreeGrafter"/>
</dbReference>
<gene>
    <name evidence="9" type="ORF">TAPDE_001199</name>
</gene>
<comment type="subcellular location">
    <subcellularLocation>
        <location evidence="1">Mitochondrion inner membrane</location>
    </subcellularLocation>
</comment>
<dbReference type="GO" id="GO:0004129">
    <property type="term" value="F:cytochrome-c oxidase activity"/>
    <property type="evidence" value="ECO:0007669"/>
    <property type="project" value="TreeGrafter"/>
</dbReference>
<dbReference type="GO" id="GO:0005743">
    <property type="term" value="C:mitochondrial inner membrane"/>
    <property type="evidence" value="ECO:0007669"/>
    <property type="project" value="UniProtKB-SubCell"/>
</dbReference>
<evidence type="ECO:0000256" key="3">
    <source>
        <dbReference type="ARBA" id="ARBA00022792"/>
    </source>
</evidence>
<dbReference type="EMBL" id="CAHR02000039">
    <property type="protein sequence ID" value="CCG81429.1"/>
    <property type="molecule type" value="Genomic_DNA"/>
</dbReference>
<name>R4XDK8_TAPDE</name>
<feature type="transmembrane region" description="Helical" evidence="7">
    <location>
        <begin position="14"/>
        <end position="36"/>
    </location>
</feature>
<proteinExistence type="predicted"/>
<evidence type="ECO:0000256" key="4">
    <source>
        <dbReference type="ARBA" id="ARBA00022989"/>
    </source>
</evidence>
<dbReference type="STRING" id="1097556.R4XDK8"/>
<dbReference type="CDD" id="cd22888">
    <property type="entry name" value="CcO_VIIa_fungal"/>
    <property type="match status" value="1"/>
</dbReference>
<dbReference type="PANTHER" id="PTHR28264:SF1">
    <property type="entry name" value="CYTOCHROME C OXIDASE SUBUNIT 6C"/>
    <property type="match status" value="1"/>
</dbReference>
<organism evidence="9 10">
    <name type="scientific">Taphrina deformans (strain PYCC 5710 / ATCC 11124 / CBS 356.35 / IMI 108563 / JCM 9778 / NBRC 8474)</name>
    <name type="common">Peach leaf curl fungus</name>
    <name type="synonym">Lalaria deformans</name>
    <dbReference type="NCBI Taxonomy" id="1097556"/>
    <lineage>
        <taxon>Eukaryota</taxon>
        <taxon>Fungi</taxon>
        <taxon>Dikarya</taxon>
        <taxon>Ascomycota</taxon>
        <taxon>Taphrinomycotina</taxon>
        <taxon>Taphrinomycetes</taxon>
        <taxon>Taphrinales</taxon>
        <taxon>Taphrinaceae</taxon>
        <taxon>Taphrina</taxon>
    </lineage>
</organism>
<protein>
    <submittedName>
        <fullName evidence="9">Cytochrome c oxidase subunit 7A</fullName>
    </submittedName>
</protein>
<keyword evidence="5" id="KW-0496">Mitochondrion</keyword>
<accession>R4XDK8</accession>
<evidence type="ECO:0000313" key="10">
    <source>
        <dbReference type="Proteomes" id="UP000013776"/>
    </source>
</evidence>
<keyword evidence="3" id="KW-0999">Mitochondrion inner membrane</keyword>
<evidence type="ECO:0000259" key="8">
    <source>
        <dbReference type="Pfam" id="PF10406"/>
    </source>
</evidence>
<keyword evidence="4 7" id="KW-1133">Transmembrane helix</keyword>
<dbReference type="OrthoDB" id="2317211at2759"/>
<comment type="caution">
    <text evidence="9">The sequence shown here is derived from an EMBL/GenBank/DDBJ whole genome shotgun (WGS) entry which is preliminary data.</text>
</comment>
<sequence length="377" mass="41012">MAIAPITGKLRKQLIVDLSVAFGLGITGGYAFWFGYHIPAVRKRDAYYAKLESEGTGGYGQIGDKSALFAVNRLTETYLKSLIYRTLSFARTNKRAKVNYDDVELSFFMESISLGTLEDELMRLNDGPSGELDVSLKAEKVAKGFESVDRRTQNQLLGPELNGRAGGIPDYMERNMVALPALPPLYTHKRSEIYVDRNEDGLQTREDVTKESLLVEASLRKIIELEESTAQPKVKQDPDDEEMSDDHVTDVMISKVTAADKQRKKREDVFRKVWQEMGYGEVVRGRAVNSIGLSWIAGGVEGSGTGTVIAKMDTIKEESGGGRPGGVLALRHGIAGAIAGDARAALDGRQVGTMSPVVVADVPGPVLVRGAGTTVEK</sequence>
<keyword evidence="10" id="KW-1185">Reference proteome</keyword>
<dbReference type="Proteomes" id="UP000013776">
    <property type="component" value="Unassembled WGS sequence"/>
</dbReference>
<dbReference type="eggNOG" id="KOG4336">
    <property type="taxonomic scope" value="Eukaryota"/>
</dbReference>